<keyword evidence="2" id="KW-0521">NADP</keyword>
<dbReference type="OrthoDB" id="191139at2759"/>
<dbReference type="Gene3D" id="3.40.50.720">
    <property type="entry name" value="NAD(P)-binding Rossmann-like Domain"/>
    <property type="match status" value="2"/>
</dbReference>
<evidence type="ECO:0000256" key="3">
    <source>
        <dbReference type="ARBA" id="ARBA00023002"/>
    </source>
</evidence>
<evidence type="ECO:0000256" key="2">
    <source>
        <dbReference type="ARBA" id="ARBA00022857"/>
    </source>
</evidence>
<comment type="similarity">
    <text evidence="1">Belongs to the short-chain dehydrogenases/reductases (SDR) family.</text>
</comment>
<name>A0A8H6WRC7_9AGAR</name>
<gene>
    <name evidence="4" type="ORF">MVEN_02592000</name>
</gene>
<dbReference type="PANTHER" id="PTHR24320">
    <property type="entry name" value="RETINOL DEHYDROGENASE"/>
    <property type="match status" value="1"/>
</dbReference>
<dbReference type="Proteomes" id="UP000620124">
    <property type="component" value="Unassembled WGS sequence"/>
</dbReference>
<evidence type="ECO:0000313" key="5">
    <source>
        <dbReference type="Proteomes" id="UP000620124"/>
    </source>
</evidence>
<dbReference type="SUPFAM" id="SSF51735">
    <property type="entry name" value="NAD(P)-binding Rossmann-fold domains"/>
    <property type="match status" value="1"/>
</dbReference>
<proteinExistence type="inferred from homology"/>
<dbReference type="InterPro" id="IPR002347">
    <property type="entry name" value="SDR_fam"/>
</dbReference>
<dbReference type="AlphaFoldDB" id="A0A8H6WRC7"/>
<sequence length="311" mass="33545">MTLPPAGFAFPSPRPHFLDFGFSNPLEEFNMLPALLAAVLSIMIYLITTLSRRGPSFVPEDIPDLSDKTILITGGNSGIGYQTAKELLLKGATVYLSARGVMEPPDHMLTAQNIDLQFGTNVVGHFFLTELLIPALFSSAKTRGLPARIINVSSSGHRNAPLGPGIDFASLSGGHQRDELIATWGTKAPTYLYGQSKLGNILISNHFAAKSDDTQIISTALHPGGIRTELRRYGGGIMHTIKNKLLYPPSMGTLTQLWAATVAPAAAINGQYLVPWAQIAPGDGADLDQRAANLALRDELITWLEERIEGF</sequence>
<protein>
    <submittedName>
        <fullName evidence="4">Short-chain dehydrogenase/reductase family protein</fullName>
    </submittedName>
</protein>
<evidence type="ECO:0000313" key="4">
    <source>
        <dbReference type="EMBL" id="KAF7326731.1"/>
    </source>
</evidence>
<dbReference type="GO" id="GO:0016491">
    <property type="term" value="F:oxidoreductase activity"/>
    <property type="evidence" value="ECO:0007669"/>
    <property type="project" value="UniProtKB-KW"/>
</dbReference>
<organism evidence="4 5">
    <name type="scientific">Mycena venus</name>
    <dbReference type="NCBI Taxonomy" id="2733690"/>
    <lineage>
        <taxon>Eukaryota</taxon>
        <taxon>Fungi</taxon>
        <taxon>Dikarya</taxon>
        <taxon>Basidiomycota</taxon>
        <taxon>Agaricomycotina</taxon>
        <taxon>Agaricomycetes</taxon>
        <taxon>Agaricomycetidae</taxon>
        <taxon>Agaricales</taxon>
        <taxon>Marasmiineae</taxon>
        <taxon>Mycenaceae</taxon>
        <taxon>Mycena</taxon>
    </lineage>
</organism>
<evidence type="ECO:0000256" key="1">
    <source>
        <dbReference type="ARBA" id="ARBA00006484"/>
    </source>
</evidence>
<dbReference type="Pfam" id="PF00106">
    <property type="entry name" value="adh_short"/>
    <property type="match status" value="1"/>
</dbReference>
<accession>A0A8H6WRC7</accession>
<dbReference type="InterPro" id="IPR036291">
    <property type="entry name" value="NAD(P)-bd_dom_sf"/>
</dbReference>
<reference evidence="4" key="1">
    <citation type="submission" date="2020-05" db="EMBL/GenBank/DDBJ databases">
        <title>Mycena genomes resolve the evolution of fungal bioluminescence.</title>
        <authorList>
            <person name="Tsai I.J."/>
        </authorList>
    </citation>
    <scope>NUCLEOTIDE SEQUENCE</scope>
    <source>
        <strain evidence="4">CCC161011</strain>
    </source>
</reference>
<comment type="caution">
    <text evidence="4">The sequence shown here is derived from an EMBL/GenBank/DDBJ whole genome shotgun (WGS) entry which is preliminary data.</text>
</comment>
<dbReference type="EMBL" id="JACAZI010000040">
    <property type="protein sequence ID" value="KAF7326731.1"/>
    <property type="molecule type" value="Genomic_DNA"/>
</dbReference>
<keyword evidence="5" id="KW-1185">Reference proteome</keyword>
<dbReference type="PRINTS" id="PR00081">
    <property type="entry name" value="GDHRDH"/>
</dbReference>
<dbReference type="PANTHER" id="PTHR24320:SF282">
    <property type="entry name" value="WW DOMAIN-CONTAINING OXIDOREDUCTASE"/>
    <property type="match status" value="1"/>
</dbReference>
<keyword evidence="3" id="KW-0560">Oxidoreductase</keyword>